<proteinExistence type="predicted"/>
<reference evidence="2" key="1">
    <citation type="submission" date="2022-11" db="UniProtKB">
        <authorList>
            <consortium name="WormBaseParasite"/>
        </authorList>
    </citation>
    <scope>IDENTIFICATION</scope>
</reference>
<evidence type="ECO:0000313" key="1">
    <source>
        <dbReference type="Proteomes" id="UP000887576"/>
    </source>
</evidence>
<organism evidence="1 2">
    <name type="scientific">Panagrolaimus sp. JU765</name>
    <dbReference type="NCBI Taxonomy" id="591449"/>
    <lineage>
        <taxon>Eukaryota</taxon>
        <taxon>Metazoa</taxon>
        <taxon>Ecdysozoa</taxon>
        <taxon>Nematoda</taxon>
        <taxon>Chromadorea</taxon>
        <taxon>Rhabditida</taxon>
        <taxon>Tylenchina</taxon>
        <taxon>Panagrolaimomorpha</taxon>
        <taxon>Panagrolaimoidea</taxon>
        <taxon>Panagrolaimidae</taxon>
        <taxon>Panagrolaimus</taxon>
    </lineage>
</organism>
<name>A0AC34QCE8_9BILA</name>
<protein>
    <submittedName>
        <fullName evidence="2">Uncharacterized protein</fullName>
    </submittedName>
</protein>
<dbReference type="WBParaSite" id="JU765_v2.g14998.t1">
    <property type="protein sequence ID" value="JU765_v2.g14998.t1"/>
    <property type="gene ID" value="JU765_v2.g14998"/>
</dbReference>
<evidence type="ECO:0000313" key="2">
    <source>
        <dbReference type="WBParaSite" id="JU765_v2.g14998.t1"/>
    </source>
</evidence>
<sequence length="195" mass="21459">MAEALFEEELDEDFAEKLEETKKLIDEAKNGETDEKTCQMQQETQKNVSEDLKEDEDEIGEKGTNCPGKKTPKSKRGKKKSMKSQRNGEISNGENGADSNDATVGNSGSSPAVVEMDEALPADVLMEETVEPFVIDETELEKCVEQAVERATDWSVPQLEAFGAAISQLVDRFTDKFDRSSLPSDLLSLISGFSP</sequence>
<accession>A0AC34QCE8</accession>
<dbReference type="Proteomes" id="UP000887576">
    <property type="component" value="Unplaced"/>
</dbReference>